<proteinExistence type="predicted"/>
<dbReference type="EMBL" id="BBMT01000004">
    <property type="protein sequence ID" value="GAL34406.1"/>
    <property type="molecule type" value="Genomic_DNA"/>
</dbReference>
<dbReference type="Proteomes" id="UP000029224">
    <property type="component" value="Unassembled WGS sequence"/>
</dbReference>
<accession>A0A090T366</accession>
<dbReference type="AlphaFoldDB" id="A0A090T366"/>
<evidence type="ECO:0000313" key="2">
    <source>
        <dbReference type="Proteomes" id="UP000029224"/>
    </source>
</evidence>
<keyword evidence="2" id="KW-1185">Reference proteome</keyword>
<reference evidence="1 2" key="2">
    <citation type="submission" date="2014-09" db="EMBL/GenBank/DDBJ databases">
        <authorList>
            <consortium name="NBRP consortium"/>
            <person name="Sawabe T."/>
            <person name="Meirelles P."/>
            <person name="Nakanishi M."/>
            <person name="Sayaka M."/>
            <person name="Hattori M."/>
            <person name="Ohkuma M."/>
        </authorList>
    </citation>
    <scope>NUCLEOTIDE SEQUENCE [LARGE SCALE GENOMIC DNA]</scope>
    <source>
        <strain evidence="1 2">JCM 19240</strain>
    </source>
</reference>
<organism evidence="1 2">
    <name type="scientific">Vibrio maritimus</name>
    <dbReference type="NCBI Taxonomy" id="990268"/>
    <lineage>
        <taxon>Bacteria</taxon>
        <taxon>Pseudomonadati</taxon>
        <taxon>Pseudomonadota</taxon>
        <taxon>Gammaproteobacteria</taxon>
        <taxon>Vibrionales</taxon>
        <taxon>Vibrionaceae</taxon>
        <taxon>Vibrio</taxon>
    </lineage>
</organism>
<comment type="caution">
    <text evidence="1">The sequence shown here is derived from an EMBL/GenBank/DDBJ whole genome shotgun (WGS) entry which is preliminary data.</text>
</comment>
<sequence length="44" mass="5059">MLCDYLKGFNGRLERVYANTFLSGLRQASMKSLIDKCFGRKLLT</sequence>
<protein>
    <submittedName>
        <fullName evidence="1">Uncharacterized protein</fullName>
    </submittedName>
</protein>
<reference evidence="1 2" key="1">
    <citation type="submission" date="2014-09" db="EMBL/GenBank/DDBJ databases">
        <title>Vibrio maritimus JCM 19240. (C210) whole genome shotgun sequence.</title>
        <authorList>
            <person name="Sawabe T."/>
            <person name="Meirelles P."/>
            <person name="Nakanishi M."/>
            <person name="Sayaka M."/>
            <person name="Hattori M."/>
            <person name="Ohkuma M."/>
        </authorList>
    </citation>
    <scope>NUCLEOTIDE SEQUENCE [LARGE SCALE GENOMIC DNA]</scope>
    <source>
        <strain evidence="1 2">JCM 19240</strain>
    </source>
</reference>
<evidence type="ECO:0000313" key="1">
    <source>
        <dbReference type="EMBL" id="GAL34406.1"/>
    </source>
</evidence>
<gene>
    <name evidence="1" type="ORF">JCM19240_1314</name>
</gene>
<name>A0A090T366_9VIBR</name>